<feature type="binding site" evidence="16">
    <location>
        <begin position="6"/>
        <end position="13"/>
    </location>
    <ligand>
        <name>ATP</name>
        <dbReference type="ChEBI" id="CHEBI:30616"/>
    </ligand>
</feature>
<dbReference type="PANTHER" id="PTHR34265:SF1">
    <property type="entry name" value="TYPE III PANTOTHENATE KINASE"/>
    <property type="match status" value="1"/>
</dbReference>
<evidence type="ECO:0000256" key="6">
    <source>
        <dbReference type="ARBA" id="ARBA00012102"/>
    </source>
</evidence>
<evidence type="ECO:0000256" key="10">
    <source>
        <dbReference type="ARBA" id="ARBA00022777"/>
    </source>
</evidence>
<keyword evidence="13 16" id="KW-0173">Coenzyme A biosynthesis</keyword>
<dbReference type="AlphaFoldDB" id="A0A0M2NGL3"/>
<keyword evidence="7 16" id="KW-0963">Cytoplasm</keyword>
<evidence type="ECO:0000313" key="17">
    <source>
        <dbReference type="EMBL" id="KKI51679.1"/>
    </source>
</evidence>
<gene>
    <name evidence="16" type="primary">coaX</name>
    <name evidence="17" type="ORF">CHK_0846</name>
</gene>
<comment type="caution">
    <text evidence="17">The sequence shown here is derived from an EMBL/GenBank/DDBJ whole genome shotgun (WGS) entry which is preliminary data.</text>
</comment>
<proteinExistence type="inferred from homology"/>
<comment type="function">
    <text evidence="16">Catalyzes the phosphorylation of pantothenate (Pan), the first step in CoA biosynthesis.</text>
</comment>
<accession>A0A0M2NGL3</accession>
<dbReference type="Gene3D" id="3.30.420.40">
    <property type="match status" value="2"/>
</dbReference>
<dbReference type="InterPro" id="IPR043129">
    <property type="entry name" value="ATPase_NBD"/>
</dbReference>
<comment type="subcellular location">
    <subcellularLocation>
        <location evidence="3 16">Cytoplasm</location>
    </subcellularLocation>
</comment>
<dbReference type="EMBL" id="LAYJ01000068">
    <property type="protein sequence ID" value="KKI51679.1"/>
    <property type="molecule type" value="Genomic_DNA"/>
</dbReference>
<comment type="subunit">
    <text evidence="5 16">Homodimer.</text>
</comment>
<protein>
    <recommendedName>
        <fullName evidence="15 16">Type III pantothenate kinase</fullName>
        <ecNumber evidence="6 16">2.7.1.33</ecNumber>
    </recommendedName>
    <alternativeName>
        <fullName evidence="16">PanK-III</fullName>
    </alternativeName>
    <alternativeName>
        <fullName evidence="16">Pantothenic acid kinase</fullName>
    </alternativeName>
</protein>
<dbReference type="GO" id="GO:0015937">
    <property type="term" value="P:coenzyme A biosynthetic process"/>
    <property type="evidence" value="ECO:0007669"/>
    <property type="project" value="UniProtKB-UniRule"/>
</dbReference>
<keyword evidence="10 16" id="KW-0418">Kinase</keyword>
<feature type="binding site" evidence="16">
    <location>
        <begin position="107"/>
        <end position="110"/>
    </location>
    <ligand>
        <name>substrate</name>
    </ligand>
</feature>
<feature type="binding site" evidence="16">
    <location>
        <position position="100"/>
    </location>
    <ligand>
        <name>substrate</name>
    </ligand>
</feature>
<feature type="binding site" evidence="16">
    <location>
        <position position="129"/>
    </location>
    <ligand>
        <name>K(+)</name>
        <dbReference type="ChEBI" id="CHEBI:29103"/>
    </ligand>
</feature>
<keyword evidence="11 16" id="KW-0067">ATP-binding</keyword>
<dbReference type="PATRIC" id="fig|270498.16.peg.445"/>
<evidence type="ECO:0000256" key="1">
    <source>
        <dbReference type="ARBA" id="ARBA00001206"/>
    </source>
</evidence>
<dbReference type="GO" id="GO:0005737">
    <property type="term" value="C:cytoplasm"/>
    <property type="evidence" value="ECO:0007669"/>
    <property type="project" value="UniProtKB-SubCell"/>
</dbReference>
<evidence type="ECO:0000256" key="14">
    <source>
        <dbReference type="ARBA" id="ARBA00038036"/>
    </source>
</evidence>
<evidence type="ECO:0000256" key="12">
    <source>
        <dbReference type="ARBA" id="ARBA00022958"/>
    </source>
</evidence>
<evidence type="ECO:0000256" key="11">
    <source>
        <dbReference type="ARBA" id="ARBA00022840"/>
    </source>
</evidence>
<keyword evidence="12 16" id="KW-0630">Potassium</keyword>
<comment type="pathway">
    <text evidence="4 16">Cofactor biosynthesis; coenzyme A biosynthesis; CoA from (R)-pantothenate: step 1/5.</text>
</comment>
<dbReference type="Proteomes" id="UP000034076">
    <property type="component" value="Unassembled WGS sequence"/>
</dbReference>
<evidence type="ECO:0000256" key="7">
    <source>
        <dbReference type="ARBA" id="ARBA00022490"/>
    </source>
</evidence>
<keyword evidence="16" id="KW-0479">Metal-binding</keyword>
<dbReference type="PANTHER" id="PTHR34265">
    <property type="entry name" value="TYPE III PANTOTHENATE KINASE"/>
    <property type="match status" value="1"/>
</dbReference>
<sequence>MIFVMDVGNTNIKCGMFQGDDLVHSFRITTDIDATSDQFGIQMIDFFNYLDQVPEDIEGILISSVIPSINYTLDHMVREYFKKKPMFVGPGIKTGINIKYDNPKELGTDRILTAVGAFELYGGPVITIDFGTATSFGAISEKGDFLGGAICPGLKITSEALTNYTANLPRIELKRPRKVIGRTTVTSMQSGIIHGYVGQVQYIIERMKEEMGEAKVVATGGFAELIAQETNCIDEISPTLTLIGLNKIYRKNS</sequence>
<dbReference type="OrthoDB" id="9804707at2"/>
<dbReference type="EC" id="2.7.1.33" evidence="6 16"/>
<feature type="binding site" evidence="16">
    <location>
        <position position="184"/>
    </location>
    <ligand>
        <name>substrate</name>
    </ligand>
</feature>
<dbReference type="NCBIfam" id="TIGR00671">
    <property type="entry name" value="baf"/>
    <property type="match status" value="1"/>
</dbReference>
<evidence type="ECO:0000313" key="18">
    <source>
        <dbReference type="Proteomes" id="UP000034076"/>
    </source>
</evidence>
<keyword evidence="18" id="KW-1185">Reference proteome</keyword>
<dbReference type="InterPro" id="IPR004619">
    <property type="entry name" value="Type_III_PanK"/>
</dbReference>
<evidence type="ECO:0000256" key="5">
    <source>
        <dbReference type="ARBA" id="ARBA00011738"/>
    </source>
</evidence>
<dbReference type="RefSeq" id="WP_046442767.1">
    <property type="nucleotide sequence ID" value="NZ_CAUERS010000047.1"/>
</dbReference>
<comment type="similarity">
    <text evidence="14 16">Belongs to the type III pantothenate kinase family.</text>
</comment>
<evidence type="ECO:0000256" key="2">
    <source>
        <dbReference type="ARBA" id="ARBA00001958"/>
    </source>
</evidence>
<name>A0A0M2NGL3_9FIRM</name>
<keyword evidence="9 16" id="KW-0547">Nucleotide-binding</keyword>
<dbReference type="STRING" id="270498.CHK_0846"/>
<dbReference type="Pfam" id="PF03309">
    <property type="entry name" value="Pan_kinase"/>
    <property type="match status" value="1"/>
</dbReference>
<evidence type="ECO:0000256" key="3">
    <source>
        <dbReference type="ARBA" id="ARBA00004496"/>
    </source>
</evidence>
<keyword evidence="8 16" id="KW-0808">Transferase</keyword>
<comment type="catalytic activity">
    <reaction evidence="1 16">
        <text>(R)-pantothenate + ATP = (R)-4'-phosphopantothenate + ADP + H(+)</text>
        <dbReference type="Rhea" id="RHEA:16373"/>
        <dbReference type="ChEBI" id="CHEBI:10986"/>
        <dbReference type="ChEBI" id="CHEBI:15378"/>
        <dbReference type="ChEBI" id="CHEBI:29032"/>
        <dbReference type="ChEBI" id="CHEBI:30616"/>
        <dbReference type="ChEBI" id="CHEBI:456216"/>
        <dbReference type="EC" id="2.7.1.33"/>
    </reaction>
</comment>
<evidence type="ECO:0000256" key="4">
    <source>
        <dbReference type="ARBA" id="ARBA00005225"/>
    </source>
</evidence>
<evidence type="ECO:0000256" key="16">
    <source>
        <dbReference type="HAMAP-Rule" id="MF_01274"/>
    </source>
</evidence>
<dbReference type="GO" id="GO:0046872">
    <property type="term" value="F:metal ion binding"/>
    <property type="evidence" value="ECO:0007669"/>
    <property type="project" value="UniProtKB-KW"/>
</dbReference>
<dbReference type="CDD" id="cd24015">
    <property type="entry name" value="ASKHA_NBD_PanK-III"/>
    <property type="match status" value="1"/>
</dbReference>
<dbReference type="NCBIfam" id="NF009855">
    <property type="entry name" value="PRK13321.1"/>
    <property type="match status" value="1"/>
</dbReference>
<evidence type="ECO:0000256" key="13">
    <source>
        <dbReference type="ARBA" id="ARBA00022993"/>
    </source>
</evidence>
<feature type="binding site" evidence="16">
    <location>
        <position position="132"/>
    </location>
    <ligand>
        <name>ATP</name>
        <dbReference type="ChEBI" id="CHEBI:30616"/>
    </ligand>
</feature>
<evidence type="ECO:0000256" key="8">
    <source>
        <dbReference type="ARBA" id="ARBA00022679"/>
    </source>
</evidence>
<dbReference type="SUPFAM" id="SSF53067">
    <property type="entry name" value="Actin-like ATPase domain"/>
    <property type="match status" value="2"/>
</dbReference>
<evidence type="ECO:0000256" key="9">
    <source>
        <dbReference type="ARBA" id="ARBA00022741"/>
    </source>
</evidence>
<feature type="active site" description="Proton acceptor" evidence="16">
    <location>
        <position position="109"/>
    </location>
</feature>
<dbReference type="GO" id="GO:0005524">
    <property type="term" value="F:ATP binding"/>
    <property type="evidence" value="ECO:0007669"/>
    <property type="project" value="UniProtKB-UniRule"/>
</dbReference>
<organism evidence="17 18">
    <name type="scientific">Christensenella hongkongensis</name>
    <dbReference type="NCBI Taxonomy" id="270498"/>
    <lineage>
        <taxon>Bacteria</taxon>
        <taxon>Bacillati</taxon>
        <taxon>Bacillota</taxon>
        <taxon>Clostridia</taxon>
        <taxon>Christensenellales</taxon>
        <taxon>Christensenellaceae</taxon>
        <taxon>Christensenella</taxon>
    </lineage>
</organism>
<dbReference type="GO" id="GO:0004594">
    <property type="term" value="F:pantothenate kinase activity"/>
    <property type="evidence" value="ECO:0007669"/>
    <property type="project" value="UniProtKB-UniRule"/>
</dbReference>
<dbReference type="HAMAP" id="MF_01274">
    <property type="entry name" value="Pantothen_kinase_3"/>
    <property type="match status" value="1"/>
</dbReference>
<dbReference type="UniPathway" id="UPA00241">
    <property type="reaction ID" value="UER00352"/>
</dbReference>
<evidence type="ECO:0000256" key="15">
    <source>
        <dbReference type="ARBA" id="ARBA00040883"/>
    </source>
</evidence>
<comment type="cofactor">
    <cofactor evidence="2">
        <name>K(+)</name>
        <dbReference type="ChEBI" id="CHEBI:29103"/>
    </cofactor>
</comment>
<reference evidence="17 18" key="1">
    <citation type="submission" date="2015-04" db="EMBL/GenBank/DDBJ databases">
        <title>Draft genome sequence of bacteremic isolate Catabacter hongkongensis type strain HKU16T.</title>
        <authorList>
            <person name="Lau S.K."/>
            <person name="Teng J.L."/>
            <person name="Huang Y."/>
            <person name="Curreem S.O."/>
            <person name="Tsui S.K."/>
            <person name="Woo P.C."/>
        </authorList>
    </citation>
    <scope>NUCLEOTIDE SEQUENCE [LARGE SCALE GENOMIC DNA]</scope>
    <source>
        <strain evidence="17 18">HKU16</strain>
    </source>
</reference>
<comment type="cofactor">
    <cofactor evidence="16">
        <name>NH4(+)</name>
        <dbReference type="ChEBI" id="CHEBI:28938"/>
    </cofactor>
    <cofactor evidence="16">
        <name>K(+)</name>
        <dbReference type="ChEBI" id="CHEBI:29103"/>
    </cofactor>
    <text evidence="16">A monovalent cation. Ammonium or potassium.</text>
</comment>